<evidence type="ECO:0000256" key="3">
    <source>
        <dbReference type="ARBA" id="ARBA00022989"/>
    </source>
</evidence>
<keyword evidence="4 5" id="KW-0472">Membrane</keyword>
<comment type="subcellular location">
    <subcellularLocation>
        <location evidence="1">Membrane</location>
        <topology evidence="1">Multi-pass membrane protein</topology>
    </subcellularLocation>
</comment>
<evidence type="ECO:0000313" key="7">
    <source>
        <dbReference type="EMBL" id="GAA0739446.1"/>
    </source>
</evidence>
<dbReference type="InterPro" id="IPR012340">
    <property type="entry name" value="NA-bd_OB-fold"/>
</dbReference>
<gene>
    <name evidence="7" type="ORF">GCM10008906_18230</name>
</gene>
<accession>A0ABP3UNK6</accession>
<evidence type="ECO:0000313" key="8">
    <source>
        <dbReference type="Proteomes" id="UP001501510"/>
    </source>
</evidence>
<evidence type="ECO:0000256" key="5">
    <source>
        <dbReference type="SAM" id="Phobius"/>
    </source>
</evidence>
<feature type="transmembrane region" description="Helical" evidence="5">
    <location>
        <begin position="63"/>
        <end position="80"/>
    </location>
</feature>
<feature type="transmembrane region" description="Helical" evidence="5">
    <location>
        <begin position="12"/>
        <end position="29"/>
    </location>
</feature>
<proteinExistence type="predicted"/>
<keyword evidence="8" id="KW-1185">Reference proteome</keyword>
<evidence type="ECO:0000256" key="2">
    <source>
        <dbReference type="ARBA" id="ARBA00022692"/>
    </source>
</evidence>
<evidence type="ECO:0000259" key="6">
    <source>
        <dbReference type="Pfam" id="PF01957"/>
    </source>
</evidence>
<keyword evidence="3 5" id="KW-1133">Transmembrane helix</keyword>
<dbReference type="InterPro" id="IPR002810">
    <property type="entry name" value="NfeD-like_C"/>
</dbReference>
<organism evidence="7 8">
    <name type="scientific">Clostridium oceanicum</name>
    <dbReference type="NCBI Taxonomy" id="1543"/>
    <lineage>
        <taxon>Bacteria</taxon>
        <taxon>Bacillati</taxon>
        <taxon>Bacillota</taxon>
        <taxon>Clostridia</taxon>
        <taxon>Eubacteriales</taxon>
        <taxon>Clostridiaceae</taxon>
        <taxon>Clostridium</taxon>
    </lineage>
</organism>
<comment type="caution">
    <text evidence="7">The sequence shown here is derived from an EMBL/GenBank/DDBJ whole genome shotgun (WGS) entry which is preliminary data.</text>
</comment>
<sequence length="154" mass="17740">MENGLDLLVKNPIYINIFWIVIGTIALIVDLQTSSFMFIWFTIGAIIALIAQVLGLSFITQCILFAIVSIVLLIVGYPLVKKLILNNVENIEVTEKKYIGKIFTIDKDVDEKEYIKFRGIYWYVNNKGEMIKKGDKVKIIDVKRNRLIIEKVKE</sequence>
<dbReference type="Pfam" id="PF01957">
    <property type="entry name" value="NfeD"/>
    <property type="match status" value="1"/>
</dbReference>
<feature type="transmembrane region" description="Helical" evidence="5">
    <location>
        <begin position="36"/>
        <end position="57"/>
    </location>
</feature>
<dbReference type="InterPro" id="IPR052165">
    <property type="entry name" value="Membrane_assoc_protease"/>
</dbReference>
<name>A0ABP3UNK6_9CLOT</name>
<dbReference type="Proteomes" id="UP001501510">
    <property type="component" value="Unassembled WGS sequence"/>
</dbReference>
<protein>
    <submittedName>
        <fullName evidence="7">NfeD family protein</fullName>
    </submittedName>
</protein>
<dbReference type="PANTHER" id="PTHR33507:SF3">
    <property type="entry name" value="INNER MEMBRANE PROTEIN YBBJ"/>
    <property type="match status" value="1"/>
</dbReference>
<keyword evidence="2 5" id="KW-0812">Transmembrane</keyword>
<dbReference type="RefSeq" id="WP_343760952.1">
    <property type="nucleotide sequence ID" value="NZ_BAAACG010000008.1"/>
</dbReference>
<reference evidence="8" key="1">
    <citation type="journal article" date="2019" name="Int. J. Syst. Evol. Microbiol.">
        <title>The Global Catalogue of Microorganisms (GCM) 10K type strain sequencing project: providing services to taxonomists for standard genome sequencing and annotation.</title>
        <authorList>
            <consortium name="The Broad Institute Genomics Platform"/>
            <consortium name="The Broad Institute Genome Sequencing Center for Infectious Disease"/>
            <person name="Wu L."/>
            <person name="Ma J."/>
        </authorList>
    </citation>
    <scope>NUCLEOTIDE SEQUENCE [LARGE SCALE GENOMIC DNA]</scope>
    <source>
        <strain evidence="8">JCM 1407</strain>
    </source>
</reference>
<evidence type="ECO:0000256" key="4">
    <source>
        <dbReference type="ARBA" id="ARBA00023136"/>
    </source>
</evidence>
<feature type="domain" description="NfeD-like C-terminal" evidence="6">
    <location>
        <begin position="96"/>
        <end position="151"/>
    </location>
</feature>
<dbReference type="EMBL" id="BAAACG010000008">
    <property type="protein sequence ID" value="GAA0739446.1"/>
    <property type="molecule type" value="Genomic_DNA"/>
</dbReference>
<dbReference type="Gene3D" id="2.40.50.140">
    <property type="entry name" value="Nucleic acid-binding proteins"/>
    <property type="match status" value="1"/>
</dbReference>
<dbReference type="SUPFAM" id="SSF141322">
    <property type="entry name" value="NfeD domain-like"/>
    <property type="match status" value="1"/>
</dbReference>
<dbReference type="PANTHER" id="PTHR33507">
    <property type="entry name" value="INNER MEMBRANE PROTEIN YBBJ"/>
    <property type="match status" value="1"/>
</dbReference>
<evidence type="ECO:0000256" key="1">
    <source>
        <dbReference type="ARBA" id="ARBA00004141"/>
    </source>
</evidence>